<feature type="compositionally biased region" description="Polar residues" evidence="1">
    <location>
        <begin position="510"/>
        <end position="523"/>
    </location>
</feature>
<comment type="caution">
    <text evidence="2">The sequence shown here is derived from an EMBL/GenBank/DDBJ whole genome shotgun (WGS) entry which is preliminary data.</text>
</comment>
<dbReference type="EMBL" id="JACMSC010000006">
    <property type="protein sequence ID" value="KAG6516973.1"/>
    <property type="molecule type" value="Genomic_DNA"/>
</dbReference>
<evidence type="ECO:0000313" key="2">
    <source>
        <dbReference type="EMBL" id="KAG6516973.1"/>
    </source>
</evidence>
<proteinExistence type="predicted"/>
<name>A0A8J5H039_ZINOF</name>
<dbReference type="PANTHER" id="PTHR36808:SF1">
    <property type="entry name" value="TRANSCRIPTIONAL REGULATOR ATRX-LIKE PROTEIN"/>
    <property type="match status" value="1"/>
</dbReference>
<sequence>MSGTTTTVGALLEFGHPDVLKRSPKASLRKYCSVAALDVREKACYNALDCAMSKIATDVEFRPMTNAAAVAVSTASASSKRSRKNSDDEHRSKSRTKKKSGKRRRLRDDSSSPSKTDDGPRHRRKRVKKSERRKKEPRNARNNKMKKRKKRTSRKRRYRSLSRSSGYSSRSCSTCRSSSSSGNSSVSRSPPSKPLPKTRSMSGRRSSDGVSERGRSRQRKRTTSYDDTGRSRYLSQSCSTRGGSRSSGPSVSRRGKTFEEIEQQNQLRSELVVEDGRAVVEVGIDEDSNRIMQAYDDFDRYDGRRSDDHQQFLEMHEKDDWTFAKDCKLAGLANTDKQTIGNADVGRADVALKKSDHDSGGLESLDLESQLRQKALENFKIFQRSLSGNTRYPVHQEDESKETKCHSIAQDDLGNMRILERQCSIQREVWPSKSRVRSVVKLPDEEDTSGDTLKQPYSNQGFGEVNNSGLDMPSKGQKNPVQLKRIKDTSNETSLNTSPMKEKQEKNIHSKSMSSITNANDLNQPSQQQISPLPSKPNLHRENENKEGTGSQFQEKTFSRTHEGEVVQVSYKVYIPNKTPALSRRQLQR</sequence>
<feature type="region of interest" description="Disordered" evidence="1">
    <location>
        <begin position="434"/>
        <end position="568"/>
    </location>
</feature>
<dbReference type="PANTHER" id="PTHR36808">
    <property type="entry name" value="TRANSCRIPTIONAL REGULATOR ATRX-LIKE PROTEIN"/>
    <property type="match status" value="1"/>
</dbReference>
<accession>A0A8J5H039</accession>
<feature type="compositionally biased region" description="Low complexity" evidence="1">
    <location>
        <begin position="161"/>
        <end position="200"/>
    </location>
</feature>
<feature type="compositionally biased region" description="Basic residues" evidence="1">
    <location>
        <begin position="140"/>
        <end position="160"/>
    </location>
</feature>
<dbReference type="AlphaFoldDB" id="A0A8J5H039"/>
<reference evidence="2 3" key="1">
    <citation type="submission" date="2020-08" db="EMBL/GenBank/DDBJ databases">
        <title>Plant Genome Project.</title>
        <authorList>
            <person name="Zhang R.-G."/>
        </authorList>
    </citation>
    <scope>NUCLEOTIDE SEQUENCE [LARGE SCALE GENOMIC DNA]</scope>
    <source>
        <tissue evidence="2">Rhizome</tissue>
    </source>
</reference>
<feature type="compositionally biased region" description="Low complexity" evidence="1">
    <location>
        <begin position="235"/>
        <end position="252"/>
    </location>
</feature>
<protein>
    <submittedName>
        <fullName evidence="2">Uncharacterized protein</fullName>
    </submittedName>
</protein>
<feature type="compositionally biased region" description="Polar residues" evidence="1">
    <location>
        <begin position="450"/>
        <end position="469"/>
    </location>
</feature>
<evidence type="ECO:0000313" key="3">
    <source>
        <dbReference type="Proteomes" id="UP000734854"/>
    </source>
</evidence>
<feature type="compositionally biased region" description="Basic residues" evidence="1">
    <location>
        <begin position="121"/>
        <end position="132"/>
    </location>
</feature>
<feature type="compositionally biased region" description="Low complexity" evidence="1">
    <location>
        <begin position="524"/>
        <end position="537"/>
    </location>
</feature>
<feature type="compositionally biased region" description="Basic and acidic residues" evidence="1">
    <location>
        <begin position="106"/>
        <end position="120"/>
    </location>
</feature>
<gene>
    <name evidence="2" type="ORF">ZIOFF_020349</name>
</gene>
<feature type="compositionally biased region" description="Basic and acidic residues" evidence="1">
    <location>
        <begin position="205"/>
        <end position="215"/>
    </location>
</feature>
<feature type="compositionally biased region" description="Basic residues" evidence="1">
    <location>
        <begin position="92"/>
        <end position="105"/>
    </location>
</feature>
<feature type="region of interest" description="Disordered" evidence="1">
    <location>
        <begin position="73"/>
        <end position="256"/>
    </location>
</feature>
<organism evidence="2 3">
    <name type="scientific">Zingiber officinale</name>
    <name type="common">Ginger</name>
    <name type="synonym">Amomum zingiber</name>
    <dbReference type="NCBI Taxonomy" id="94328"/>
    <lineage>
        <taxon>Eukaryota</taxon>
        <taxon>Viridiplantae</taxon>
        <taxon>Streptophyta</taxon>
        <taxon>Embryophyta</taxon>
        <taxon>Tracheophyta</taxon>
        <taxon>Spermatophyta</taxon>
        <taxon>Magnoliopsida</taxon>
        <taxon>Liliopsida</taxon>
        <taxon>Zingiberales</taxon>
        <taxon>Zingiberaceae</taxon>
        <taxon>Zingiber</taxon>
    </lineage>
</organism>
<keyword evidence="3" id="KW-1185">Reference proteome</keyword>
<evidence type="ECO:0000256" key="1">
    <source>
        <dbReference type="SAM" id="MobiDB-lite"/>
    </source>
</evidence>
<dbReference type="Proteomes" id="UP000734854">
    <property type="component" value="Unassembled WGS sequence"/>
</dbReference>